<dbReference type="InterPro" id="IPR006311">
    <property type="entry name" value="TAT_signal"/>
</dbReference>
<dbReference type="InterPro" id="IPR009003">
    <property type="entry name" value="Peptidase_S1_PA"/>
</dbReference>
<evidence type="ECO:0000259" key="4">
    <source>
        <dbReference type="PROSITE" id="PS50106"/>
    </source>
</evidence>
<dbReference type="SUPFAM" id="SSF50156">
    <property type="entry name" value="PDZ domain-like"/>
    <property type="match status" value="1"/>
</dbReference>
<evidence type="ECO:0000256" key="1">
    <source>
        <dbReference type="ARBA" id="ARBA00022670"/>
    </source>
</evidence>
<dbReference type="PANTHER" id="PTHR43343">
    <property type="entry name" value="PEPTIDASE S12"/>
    <property type="match status" value="1"/>
</dbReference>
<dbReference type="Proteomes" id="UP000649179">
    <property type="component" value="Unassembled WGS sequence"/>
</dbReference>
<dbReference type="InterPro" id="IPR051201">
    <property type="entry name" value="Chloro_Bact_Ser_Proteases"/>
</dbReference>
<dbReference type="Pfam" id="PF13365">
    <property type="entry name" value="Trypsin_2"/>
    <property type="match status" value="1"/>
</dbReference>
<feature type="chain" id="PRO_5039393579" description="PDZ domain-containing protein" evidence="3">
    <location>
        <begin position="31"/>
        <end position="369"/>
    </location>
</feature>
<dbReference type="Pfam" id="PF13180">
    <property type="entry name" value="PDZ_2"/>
    <property type="match status" value="1"/>
</dbReference>
<dbReference type="EMBL" id="BMKQ01000001">
    <property type="protein sequence ID" value="GGF35154.1"/>
    <property type="molecule type" value="Genomic_DNA"/>
</dbReference>
<name>A0A917BBK4_9ACTN</name>
<feature type="signal peptide" evidence="3">
    <location>
        <begin position="1"/>
        <end position="30"/>
    </location>
</feature>
<feature type="domain" description="PDZ" evidence="4">
    <location>
        <begin position="288"/>
        <end position="330"/>
    </location>
</feature>
<dbReference type="Gene3D" id="2.40.10.120">
    <property type="match status" value="1"/>
</dbReference>
<dbReference type="SUPFAM" id="SSF50494">
    <property type="entry name" value="Trypsin-like serine proteases"/>
    <property type="match status" value="1"/>
</dbReference>
<dbReference type="RefSeq" id="WP_188778046.1">
    <property type="nucleotide sequence ID" value="NZ_BMKQ01000001.1"/>
</dbReference>
<evidence type="ECO:0000256" key="3">
    <source>
        <dbReference type="SAM" id="SignalP"/>
    </source>
</evidence>
<dbReference type="InterPro" id="IPR001478">
    <property type="entry name" value="PDZ"/>
</dbReference>
<evidence type="ECO:0000256" key="2">
    <source>
        <dbReference type="ARBA" id="ARBA00022801"/>
    </source>
</evidence>
<gene>
    <name evidence="5" type="ORF">GCM10011519_05740</name>
</gene>
<evidence type="ECO:0000313" key="5">
    <source>
        <dbReference type="EMBL" id="GGF35154.1"/>
    </source>
</evidence>
<organism evidence="5 6">
    <name type="scientific">Marmoricola endophyticus</name>
    <dbReference type="NCBI Taxonomy" id="2040280"/>
    <lineage>
        <taxon>Bacteria</taxon>
        <taxon>Bacillati</taxon>
        <taxon>Actinomycetota</taxon>
        <taxon>Actinomycetes</taxon>
        <taxon>Propionibacteriales</taxon>
        <taxon>Nocardioidaceae</taxon>
        <taxon>Marmoricola</taxon>
    </lineage>
</organism>
<dbReference type="PANTHER" id="PTHR43343:SF3">
    <property type="entry name" value="PROTEASE DO-LIKE 8, CHLOROPLASTIC"/>
    <property type="match status" value="1"/>
</dbReference>
<accession>A0A917BBK4</accession>
<comment type="caution">
    <text evidence="5">The sequence shown here is derived from an EMBL/GenBank/DDBJ whole genome shotgun (WGS) entry which is preliminary data.</text>
</comment>
<dbReference type="PRINTS" id="PR00834">
    <property type="entry name" value="PROTEASES2C"/>
</dbReference>
<reference evidence="5" key="2">
    <citation type="submission" date="2020-09" db="EMBL/GenBank/DDBJ databases">
        <authorList>
            <person name="Sun Q."/>
            <person name="Zhou Y."/>
        </authorList>
    </citation>
    <scope>NUCLEOTIDE SEQUENCE</scope>
    <source>
        <strain evidence="5">CGMCC 1.16067</strain>
    </source>
</reference>
<keyword evidence="3" id="KW-0732">Signal</keyword>
<dbReference type="AlphaFoldDB" id="A0A917BBK4"/>
<keyword evidence="2" id="KW-0378">Hydrolase</keyword>
<dbReference type="SMART" id="SM00228">
    <property type="entry name" value="PDZ"/>
    <property type="match status" value="1"/>
</dbReference>
<keyword evidence="6" id="KW-1185">Reference proteome</keyword>
<dbReference type="PROSITE" id="PS50106">
    <property type="entry name" value="PDZ"/>
    <property type="match status" value="1"/>
</dbReference>
<keyword evidence="1" id="KW-0645">Protease</keyword>
<dbReference type="InterPro" id="IPR036034">
    <property type="entry name" value="PDZ_sf"/>
</dbReference>
<dbReference type="InterPro" id="IPR001940">
    <property type="entry name" value="Peptidase_S1C"/>
</dbReference>
<proteinExistence type="predicted"/>
<protein>
    <recommendedName>
        <fullName evidence="4">PDZ domain-containing protein</fullName>
    </recommendedName>
</protein>
<evidence type="ECO:0000313" key="6">
    <source>
        <dbReference type="Proteomes" id="UP000649179"/>
    </source>
</evidence>
<dbReference type="GO" id="GO:0006508">
    <property type="term" value="P:proteolysis"/>
    <property type="evidence" value="ECO:0007669"/>
    <property type="project" value="UniProtKB-KW"/>
</dbReference>
<dbReference type="GO" id="GO:0004252">
    <property type="term" value="F:serine-type endopeptidase activity"/>
    <property type="evidence" value="ECO:0007669"/>
    <property type="project" value="InterPro"/>
</dbReference>
<dbReference type="PROSITE" id="PS51318">
    <property type="entry name" value="TAT"/>
    <property type="match status" value="1"/>
</dbReference>
<reference evidence="5" key="1">
    <citation type="journal article" date="2014" name="Int. J. Syst. Evol. Microbiol.">
        <title>Complete genome sequence of Corynebacterium casei LMG S-19264T (=DSM 44701T), isolated from a smear-ripened cheese.</title>
        <authorList>
            <consortium name="US DOE Joint Genome Institute (JGI-PGF)"/>
            <person name="Walter F."/>
            <person name="Albersmeier A."/>
            <person name="Kalinowski J."/>
            <person name="Ruckert C."/>
        </authorList>
    </citation>
    <scope>NUCLEOTIDE SEQUENCE</scope>
    <source>
        <strain evidence="5">CGMCC 1.16067</strain>
    </source>
</reference>
<dbReference type="Gene3D" id="2.30.42.10">
    <property type="match status" value="1"/>
</dbReference>
<sequence>MTHSRTSRRLLRSAVGASAAVLLAGGTTLAVGSAVADGVDGTHSERTTAIARPDNRAFPGSGAVVRRGTQSASQEADDTQVAGLVRIQTEVDFGEGEAAGTGMVLTSDGEVVTNHHVVAGATAIEATDMATGRTYTARVVGTDASDDVAVLRLEDASGLTTVRTDTDGLSVGDAVTAVGDANGTADLSSAAGTVTALDRSITTQSEQTVQGERLTGLIELDADVISGDSGGATYDAEGEVVGMTTAASSGSAEVTGYAIPIDRVLAVADDLSDGVSGADYTYGLPAFLGVALGQGGTLAGVYDDSAAASAGLAAGDTITAIDGTSVSGTSGLSRAIAAHSPGDEVSLTWTDQAGASHDATVTLGDGPVA</sequence>